<accession>A0ACB0XWW4</accession>
<comment type="caution">
    <text evidence="1">The sequence shown here is derived from an EMBL/GenBank/DDBJ whole genome shotgun (WGS) entry which is preliminary data.</text>
</comment>
<reference evidence="1" key="1">
    <citation type="submission" date="2023-11" db="EMBL/GenBank/DDBJ databases">
        <authorList>
            <person name="Poullet M."/>
        </authorList>
    </citation>
    <scope>NUCLEOTIDE SEQUENCE</scope>
    <source>
        <strain evidence="1">E1834</strain>
    </source>
</reference>
<proteinExistence type="predicted"/>
<dbReference type="Proteomes" id="UP001497535">
    <property type="component" value="Unassembled WGS sequence"/>
</dbReference>
<dbReference type="EMBL" id="CAVMJV010000003">
    <property type="protein sequence ID" value="CAK5020888.1"/>
    <property type="molecule type" value="Genomic_DNA"/>
</dbReference>
<name>A0ACB0XWW4_MELEN</name>
<keyword evidence="2" id="KW-1185">Reference proteome</keyword>
<evidence type="ECO:0000313" key="2">
    <source>
        <dbReference type="Proteomes" id="UP001497535"/>
    </source>
</evidence>
<evidence type="ECO:0000313" key="1">
    <source>
        <dbReference type="EMBL" id="CAK5020888.1"/>
    </source>
</evidence>
<protein>
    <submittedName>
        <fullName evidence="1">Uncharacterized protein</fullName>
    </submittedName>
</protein>
<organism evidence="1 2">
    <name type="scientific">Meloidogyne enterolobii</name>
    <name type="common">Root-knot nematode worm</name>
    <name type="synonym">Meloidogyne mayaguensis</name>
    <dbReference type="NCBI Taxonomy" id="390850"/>
    <lineage>
        <taxon>Eukaryota</taxon>
        <taxon>Metazoa</taxon>
        <taxon>Ecdysozoa</taxon>
        <taxon>Nematoda</taxon>
        <taxon>Chromadorea</taxon>
        <taxon>Rhabditida</taxon>
        <taxon>Tylenchina</taxon>
        <taxon>Tylenchomorpha</taxon>
        <taxon>Tylenchoidea</taxon>
        <taxon>Meloidogynidae</taxon>
        <taxon>Meloidogyninae</taxon>
        <taxon>Meloidogyne</taxon>
    </lineage>
</organism>
<sequence>MDPIQQQQQSFQEGPDSLFSQQPFNTEEVPWWKKNFLLQQPTLVNAWNAVFPTVIVNIFGIVIFLRMGWIVGTAGFFQAIIALALCTLFSSVTVLSAIGICERCQVQSGGIYFLVSHVLGKRIGGAIGIIYTFGQACATSLVALGFGESMAQLMGIDSPVAMKTFSVVILLLLNVLNFAGLHFVIRLQLLLMCFLGMAIGDFLFGAFLFTPSDPEAGIYPLTAKQLSANWYSNYGSENCSDRATLALGAAEDHQQQYYEANNFFSVFGVLFANFIGVLAAEGELGALGFSFGLCFVFMLLLGASVDRNALQCDAMISEKLSLTKLVFLGGLYISCLSAILSSTLGTSRVVQGIANEGLFPQMSKLLIEESSPTRESHRATVLVTAFAIILLLLGDLNQIAILSSLPFLFTYATVNYAYVSLSMSDDLEVLNNECAAENDNKQQTSYGTVQDGAAIYSSQGQQRKSLDALFAQTTEGIIGSTKQENVQKAWYQHCINRYVSFGAAIIHILVATFVHRWFALLHFIAFAALYLYLGGTCVSRFSIMHMIRVAMSTQDTPDLNSSQNSARLVAPPPSALFQPGNIQPPQALNAQNPDYAERKNYHHAEQLGAAKQHT</sequence>
<gene>
    <name evidence="1" type="ORF">MENTE1834_LOCUS4569</name>
</gene>